<evidence type="ECO:0000259" key="2">
    <source>
        <dbReference type="PROSITE" id="PS50110"/>
    </source>
</evidence>
<evidence type="ECO:0000313" key="5">
    <source>
        <dbReference type="Proteomes" id="UP000501534"/>
    </source>
</evidence>
<name>A0A6M4H0W9_9PROT</name>
<dbReference type="KEGG" id="uru:DSM104443_04089"/>
<feature type="modified residue" description="4-aspartylphosphate" evidence="1">
    <location>
        <position position="57"/>
    </location>
</feature>
<keyword evidence="1" id="KW-0597">Phosphoprotein</keyword>
<dbReference type="PROSITE" id="PS50110">
    <property type="entry name" value="RESPONSE_REGULATORY"/>
    <property type="match status" value="1"/>
</dbReference>
<protein>
    <submittedName>
        <fullName evidence="4">Transcriptional regulatory protein BtsR</fullName>
    </submittedName>
</protein>
<gene>
    <name evidence="4" type="primary">btsR</name>
    <name evidence="4" type="ORF">DSM104443_04089</name>
</gene>
<reference evidence="4 5" key="1">
    <citation type="submission" date="2020-04" db="EMBL/GenBank/DDBJ databases">
        <title>Usitatibacter rugosus gen. nov., sp. nov. and Usitatibacter palustris sp. nov., novel members of Usitatibacteraceae fam. nov. within the order Nitrosomonadales isolated from soil.</title>
        <authorList>
            <person name="Huber K.J."/>
            <person name="Neumann-Schaal M."/>
            <person name="Geppert A."/>
            <person name="Luckner M."/>
            <person name="Wanner G."/>
            <person name="Overmann J."/>
        </authorList>
    </citation>
    <scope>NUCLEOTIDE SEQUENCE [LARGE SCALE GENOMIC DNA]</scope>
    <source>
        <strain evidence="4 5">0125_3</strain>
    </source>
</reference>
<feature type="domain" description="Response regulatory" evidence="2">
    <location>
        <begin position="5"/>
        <end position="117"/>
    </location>
</feature>
<dbReference type="EMBL" id="CP053069">
    <property type="protein sequence ID" value="QJR12995.1"/>
    <property type="molecule type" value="Genomic_DNA"/>
</dbReference>
<dbReference type="Gene3D" id="2.40.50.1020">
    <property type="entry name" value="LytTr DNA-binding domain"/>
    <property type="match status" value="1"/>
</dbReference>
<sequence length="250" mass="28003">MTRATAVIADDEPLLRESLRSALAEAWPGLEIVAEASNGAEAVHAVREHRPAFAFLDIEMPAMNGLEAAREIRDLAHVVFVTAYDRYAVEAFDRGAVDYVLKPAAVDRLADTVKRLKERLASPVPHLDSLVDELARRMAPSGERLQWLQATLGNTLRLVNVDDVLYFQSDTKYTRVTTREGEALVKKTLKELCAELDPRRFWQVHRGTIVNVAAIASVSTDELGKREITLKDRPERLEVSRTFSHLFKAS</sequence>
<dbReference type="SMART" id="SM00448">
    <property type="entry name" value="REC"/>
    <property type="match status" value="1"/>
</dbReference>
<dbReference type="SMART" id="SM00850">
    <property type="entry name" value="LytTR"/>
    <property type="match status" value="1"/>
</dbReference>
<dbReference type="AlphaFoldDB" id="A0A6M4H0W9"/>
<dbReference type="PROSITE" id="PS50930">
    <property type="entry name" value="HTH_LYTTR"/>
    <property type="match status" value="1"/>
</dbReference>
<dbReference type="RefSeq" id="WP_171095688.1">
    <property type="nucleotide sequence ID" value="NZ_CP053069.1"/>
</dbReference>
<dbReference type="GO" id="GO:0000156">
    <property type="term" value="F:phosphorelay response regulator activity"/>
    <property type="evidence" value="ECO:0007669"/>
    <property type="project" value="InterPro"/>
</dbReference>
<dbReference type="PANTHER" id="PTHR37299:SF1">
    <property type="entry name" value="STAGE 0 SPORULATION PROTEIN A HOMOLOG"/>
    <property type="match status" value="1"/>
</dbReference>
<dbReference type="InterPro" id="IPR007492">
    <property type="entry name" value="LytTR_DNA-bd_dom"/>
</dbReference>
<dbReference type="InterPro" id="IPR001789">
    <property type="entry name" value="Sig_transdc_resp-reg_receiver"/>
</dbReference>
<dbReference type="Proteomes" id="UP000501534">
    <property type="component" value="Chromosome"/>
</dbReference>
<keyword evidence="5" id="KW-1185">Reference proteome</keyword>
<dbReference type="Pfam" id="PF00072">
    <property type="entry name" value="Response_reg"/>
    <property type="match status" value="1"/>
</dbReference>
<evidence type="ECO:0000259" key="3">
    <source>
        <dbReference type="PROSITE" id="PS50930"/>
    </source>
</evidence>
<accession>A0A6M4H0W9</accession>
<dbReference type="SUPFAM" id="SSF52172">
    <property type="entry name" value="CheY-like"/>
    <property type="match status" value="1"/>
</dbReference>
<evidence type="ECO:0000256" key="1">
    <source>
        <dbReference type="PROSITE-ProRule" id="PRU00169"/>
    </source>
</evidence>
<dbReference type="Gene3D" id="3.40.50.2300">
    <property type="match status" value="1"/>
</dbReference>
<dbReference type="Pfam" id="PF04397">
    <property type="entry name" value="LytTR"/>
    <property type="match status" value="1"/>
</dbReference>
<dbReference type="PANTHER" id="PTHR37299">
    <property type="entry name" value="TRANSCRIPTIONAL REGULATOR-RELATED"/>
    <property type="match status" value="1"/>
</dbReference>
<feature type="domain" description="HTH LytTR-type" evidence="3">
    <location>
        <begin position="148"/>
        <end position="250"/>
    </location>
</feature>
<proteinExistence type="predicted"/>
<dbReference type="GO" id="GO:0003677">
    <property type="term" value="F:DNA binding"/>
    <property type="evidence" value="ECO:0007669"/>
    <property type="project" value="InterPro"/>
</dbReference>
<organism evidence="4 5">
    <name type="scientific">Usitatibacter rugosus</name>
    <dbReference type="NCBI Taxonomy" id="2732067"/>
    <lineage>
        <taxon>Bacteria</taxon>
        <taxon>Pseudomonadati</taxon>
        <taxon>Pseudomonadota</taxon>
        <taxon>Betaproteobacteria</taxon>
        <taxon>Nitrosomonadales</taxon>
        <taxon>Usitatibacteraceae</taxon>
        <taxon>Usitatibacter</taxon>
    </lineage>
</organism>
<dbReference type="InterPro" id="IPR011006">
    <property type="entry name" value="CheY-like_superfamily"/>
</dbReference>
<dbReference type="InterPro" id="IPR046947">
    <property type="entry name" value="LytR-like"/>
</dbReference>
<evidence type="ECO:0000313" key="4">
    <source>
        <dbReference type="EMBL" id="QJR12995.1"/>
    </source>
</evidence>